<evidence type="ECO:0000256" key="3">
    <source>
        <dbReference type="ARBA" id="ARBA00022989"/>
    </source>
</evidence>
<proteinExistence type="predicted"/>
<feature type="transmembrane region" description="Helical" evidence="6">
    <location>
        <begin position="216"/>
        <end position="235"/>
    </location>
</feature>
<feature type="transmembrane region" description="Helical" evidence="6">
    <location>
        <begin position="346"/>
        <end position="366"/>
    </location>
</feature>
<reference evidence="8 9" key="1">
    <citation type="submission" date="2016-11" db="EMBL/GenBank/DDBJ databases">
        <authorList>
            <person name="Jaros S."/>
            <person name="Januszkiewicz K."/>
            <person name="Wedrychowicz H."/>
        </authorList>
    </citation>
    <scope>NUCLEOTIDE SEQUENCE [LARGE SCALE GENOMIC DNA]</scope>
    <source>
        <strain evidence="8 9">CGMCC 4.2025</strain>
    </source>
</reference>
<evidence type="ECO:0000256" key="4">
    <source>
        <dbReference type="ARBA" id="ARBA00023136"/>
    </source>
</evidence>
<dbReference type="PRINTS" id="PR01036">
    <property type="entry name" value="TCRTETB"/>
</dbReference>
<evidence type="ECO:0000256" key="5">
    <source>
        <dbReference type="ARBA" id="ARBA00023251"/>
    </source>
</evidence>
<feature type="transmembrane region" description="Helical" evidence="6">
    <location>
        <begin position="423"/>
        <end position="443"/>
    </location>
</feature>
<gene>
    <name evidence="8" type="ORF">SAMN05216499_103115</name>
</gene>
<feature type="transmembrane region" description="Helical" evidence="6">
    <location>
        <begin position="91"/>
        <end position="110"/>
    </location>
</feature>
<feature type="transmembrane region" description="Helical" evidence="6">
    <location>
        <begin position="455"/>
        <end position="474"/>
    </location>
</feature>
<feature type="domain" description="Major facilitator superfamily (MFS) profile" evidence="7">
    <location>
        <begin position="25"/>
        <end position="475"/>
    </location>
</feature>
<dbReference type="Pfam" id="PF07690">
    <property type="entry name" value="MFS_1"/>
    <property type="match status" value="1"/>
</dbReference>
<dbReference type="STRING" id="310782.SAMN05216499_103115"/>
<feature type="transmembrane region" description="Helical" evidence="6">
    <location>
        <begin position="184"/>
        <end position="204"/>
    </location>
</feature>
<feature type="transmembrane region" description="Helical" evidence="6">
    <location>
        <begin position="116"/>
        <end position="137"/>
    </location>
</feature>
<keyword evidence="9" id="KW-1185">Reference proteome</keyword>
<evidence type="ECO:0000259" key="7">
    <source>
        <dbReference type="PROSITE" id="PS50850"/>
    </source>
</evidence>
<keyword evidence="4 6" id="KW-0472">Membrane</keyword>
<evidence type="ECO:0000313" key="8">
    <source>
        <dbReference type="EMBL" id="SHL21515.1"/>
    </source>
</evidence>
<dbReference type="EMBL" id="FRBI01000003">
    <property type="protein sequence ID" value="SHL21515.1"/>
    <property type="molecule type" value="Genomic_DNA"/>
</dbReference>
<accession>A0A1M6YTU0</accession>
<feature type="transmembrane region" description="Helical" evidence="6">
    <location>
        <begin position="378"/>
        <end position="403"/>
    </location>
</feature>
<keyword evidence="2 6" id="KW-0812">Transmembrane</keyword>
<dbReference type="PROSITE" id="PS50850">
    <property type="entry name" value="MFS"/>
    <property type="match status" value="1"/>
</dbReference>
<protein>
    <submittedName>
        <fullName evidence="8">Drug resistance transporter, EmrB/QacA subfamily</fullName>
    </submittedName>
</protein>
<dbReference type="InterPro" id="IPR036259">
    <property type="entry name" value="MFS_trans_sf"/>
</dbReference>
<dbReference type="CDD" id="cd17321">
    <property type="entry name" value="MFS_MMR_MDR_like"/>
    <property type="match status" value="1"/>
</dbReference>
<dbReference type="AlphaFoldDB" id="A0A1M6YTU0"/>
<dbReference type="Gene3D" id="1.20.1720.10">
    <property type="entry name" value="Multidrug resistance protein D"/>
    <property type="match status" value="1"/>
</dbReference>
<feature type="transmembrane region" description="Helical" evidence="6">
    <location>
        <begin position="241"/>
        <end position="262"/>
    </location>
</feature>
<dbReference type="Proteomes" id="UP000184111">
    <property type="component" value="Unassembled WGS sequence"/>
</dbReference>
<dbReference type="GO" id="GO:0022857">
    <property type="term" value="F:transmembrane transporter activity"/>
    <property type="evidence" value="ECO:0007669"/>
    <property type="project" value="InterPro"/>
</dbReference>
<feature type="transmembrane region" description="Helical" evidence="6">
    <location>
        <begin position="319"/>
        <end position="339"/>
    </location>
</feature>
<evidence type="ECO:0000256" key="1">
    <source>
        <dbReference type="ARBA" id="ARBA00004651"/>
    </source>
</evidence>
<feature type="transmembrane region" description="Helical" evidence="6">
    <location>
        <begin position="149"/>
        <end position="172"/>
    </location>
</feature>
<feature type="transmembrane region" description="Helical" evidence="6">
    <location>
        <begin position="274"/>
        <end position="299"/>
    </location>
</feature>
<name>A0A1M6YTU0_9ACTN</name>
<keyword evidence="5" id="KW-0046">Antibiotic resistance</keyword>
<dbReference type="RefSeq" id="WP_073494822.1">
    <property type="nucleotide sequence ID" value="NZ_FRBI01000003.1"/>
</dbReference>
<dbReference type="GO" id="GO:0005886">
    <property type="term" value="C:plasma membrane"/>
    <property type="evidence" value="ECO:0007669"/>
    <property type="project" value="UniProtKB-SubCell"/>
</dbReference>
<dbReference type="SUPFAM" id="SSF103473">
    <property type="entry name" value="MFS general substrate transporter"/>
    <property type="match status" value="1"/>
</dbReference>
<dbReference type="InterPro" id="IPR011701">
    <property type="entry name" value="MFS"/>
</dbReference>
<dbReference type="GO" id="GO:0046677">
    <property type="term" value="P:response to antibiotic"/>
    <property type="evidence" value="ECO:0007669"/>
    <property type="project" value="UniProtKB-KW"/>
</dbReference>
<dbReference type="PANTHER" id="PTHR42718:SF39">
    <property type="entry name" value="ACTINORHODIN TRANSPORTER-RELATED"/>
    <property type="match status" value="1"/>
</dbReference>
<evidence type="ECO:0000256" key="2">
    <source>
        <dbReference type="ARBA" id="ARBA00022692"/>
    </source>
</evidence>
<comment type="subcellular location">
    <subcellularLocation>
        <location evidence="1">Cell membrane</location>
        <topology evidence="1">Multi-pass membrane protein</topology>
    </subcellularLocation>
</comment>
<dbReference type="InterPro" id="IPR020846">
    <property type="entry name" value="MFS_dom"/>
</dbReference>
<evidence type="ECO:0000313" key="9">
    <source>
        <dbReference type="Proteomes" id="UP000184111"/>
    </source>
</evidence>
<feature type="transmembrane region" description="Helical" evidence="6">
    <location>
        <begin position="59"/>
        <end position="79"/>
    </location>
</feature>
<dbReference type="Gene3D" id="1.20.1250.20">
    <property type="entry name" value="MFS general substrate transporter like domains"/>
    <property type="match status" value="1"/>
</dbReference>
<keyword evidence="3 6" id="KW-1133">Transmembrane helix</keyword>
<evidence type="ECO:0000256" key="6">
    <source>
        <dbReference type="SAM" id="Phobius"/>
    </source>
</evidence>
<feature type="transmembrane region" description="Helical" evidence="6">
    <location>
        <begin position="23"/>
        <end position="47"/>
    </location>
</feature>
<sequence length="478" mass="48569">MASPELTARPAGPAAATQEQRPWLMLAVLLLGQFMGLLDVTIVNVATPAIGAGLHSSGAALQMVVGGYTVAYAMLLITGARLGDLYGRRRMYLVGACVFTLTSLLCGLAPDTAVLVGARLVQGAGAAVMVPQIMSVIQMRFTGPARAKALSAYGAVLSVGAVAGLVLGGFLVGADLLGTAWRPVFLVNVPLGALLVALVPRLVPADEPRGTRRLDFAGLALAVPAVILVVLPLVLGHETGWPAWTYACMAAGAVLATVFVLVERRVADRGGDPLLDLAVLRAPGLAAGIATLGCMQVAYGGFLFTLALHLQLGLGDSALRAGLAFFPLAAVFGVVGFFWRKLPSRVHHLLPAAGLALCALGYLGIAAGLHDGSQDSPLLWAAMVLAGVGMGLSLSPLLALALVGVRPEQAPDAGGLLTTTMQLGQVVGVAAFGTVFLSLAGSHPSGHAIATTSEWMAALSVVGVAGGASLARTVRGAR</sequence>
<organism evidence="8 9">
    <name type="scientific">Actinacidiphila paucisporea</name>
    <dbReference type="NCBI Taxonomy" id="310782"/>
    <lineage>
        <taxon>Bacteria</taxon>
        <taxon>Bacillati</taxon>
        <taxon>Actinomycetota</taxon>
        <taxon>Actinomycetes</taxon>
        <taxon>Kitasatosporales</taxon>
        <taxon>Streptomycetaceae</taxon>
        <taxon>Actinacidiphila</taxon>
    </lineage>
</organism>
<dbReference type="OrthoDB" id="783189at2"/>
<dbReference type="PANTHER" id="PTHR42718">
    <property type="entry name" value="MAJOR FACILITATOR SUPERFAMILY MULTIDRUG TRANSPORTER MFSC"/>
    <property type="match status" value="1"/>
</dbReference>